<dbReference type="EMBL" id="VSSQ01070248">
    <property type="protein sequence ID" value="MPN22094.1"/>
    <property type="molecule type" value="Genomic_DNA"/>
</dbReference>
<accession>A0A645GDK1</accession>
<evidence type="ECO:0000313" key="1">
    <source>
        <dbReference type="EMBL" id="MPN22094.1"/>
    </source>
</evidence>
<gene>
    <name evidence="1" type="ORF">SDC9_169477</name>
</gene>
<name>A0A645GDK1_9ZZZZ</name>
<protein>
    <submittedName>
        <fullName evidence="1">Uncharacterized protein</fullName>
    </submittedName>
</protein>
<dbReference type="AlphaFoldDB" id="A0A645GDK1"/>
<comment type="caution">
    <text evidence="1">The sequence shown here is derived from an EMBL/GenBank/DDBJ whole genome shotgun (WGS) entry which is preliminary data.</text>
</comment>
<sequence>MAVFFAVERCGNGHSQCGGNGGGGVSGNKSIVFAFLWIGEARKASQFAVRMENITPPRKDFVSVGLMTNVPDQLVVRSVI</sequence>
<reference evidence="1" key="1">
    <citation type="submission" date="2019-08" db="EMBL/GenBank/DDBJ databases">
        <authorList>
            <person name="Kucharzyk K."/>
            <person name="Murdoch R.W."/>
            <person name="Higgins S."/>
            <person name="Loffler F."/>
        </authorList>
    </citation>
    <scope>NUCLEOTIDE SEQUENCE</scope>
</reference>
<proteinExistence type="predicted"/>
<organism evidence="1">
    <name type="scientific">bioreactor metagenome</name>
    <dbReference type="NCBI Taxonomy" id="1076179"/>
    <lineage>
        <taxon>unclassified sequences</taxon>
        <taxon>metagenomes</taxon>
        <taxon>ecological metagenomes</taxon>
    </lineage>
</organism>